<dbReference type="PANTHER" id="PTHR43673">
    <property type="entry name" value="NAD(P)H NITROREDUCTASE YDGI-RELATED"/>
    <property type="match status" value="1"/>
</dbReference>
<evidence type="ECO:0000313" key="5">
    <source>
        <dbReference type="Proteomes" id="UP000182373"/>
    </source>
</evidence>
<evidence type="ECO:0000256" key="1">
    <source>
        <dbReference type="ARBA" id="ARBA00007118"/>
    </source>
</evidence>
<keyword evidence="2" id="KW-0560">Oxidoreductase</keyword>
<accession>A0AAC9K8C5</accession>
<dbReference type="SUPFAM" id="SSF55469">
    <property type="entry name" value="FMN-dependent nitroreductase-like"/>
    <property type="match status" value="1"/>
</dbReference>
<organism evidence="4 5">
    <name type="scientific">Granulibacter bethesdensis</name>
    <dbReference type="NCBI Taxonomy" id="364410"/>
    <lineage>
        <taxon>Bacteria</taxon>
        <taxon>Pseudomonadati</taxon>
        <taxon>Pseudomonadota</taxon>
        <taxon>Alphaproteobacteria</taxon>
        <taxon>Acetobacterales</taxon>
        <taxon>Acetobacteraceae</taxon>
        <taxon>Granulibacter</taxon>
    </lineage>
</organism>
<feature type="domain" description="Nitroreductase" evidence="3">
    <location>
        <begin position="77"/>
        <end position="164"/>
    </location>
</feature>
<sequence length="199" mass="21830">MTEANGRHADHPIDELFLERWSPRAFTGEPMPHDELLTVLEAATWAPSGYNAQPWRFIYAHRDTPHFETLLKPLIPFNQGWAKNASVLLYVVSHTVLTPPGKDQPVPNHSHSFDAGAAWALLALQAHLKGWATHGMTGVDFAAAAEALNVPADYRIEAAVAIGRRADPSVLDEAARAREVPNSREPVQSKIFEGAFPSA</sequence>
<evidence type="ECO:0000313" key="4">
    <source>
        <dbReference type="EMBL" id="APH53249.1"/>
    </source>
</evidence>
<reference evidence="5" key="1">
    <citation type="submission" date="2016-11" db="EMBL/GenBank/DDBJ databases">
        <title>Comparative genomic and phenotypic analysis of Granulibacter bethesdensis clinical isolates from patients with chronic granulomatous disease.</title>
        <authorList>
            <person name="Zarember K.A."/>
            <person name="Porcella S.F."/>
            <person name="Chu J."/>
            <person name="Ding L."/>
            <person name="Dahlstrom E."/>
            <person name="Barbian K."/>
            <person name="Martens C."/>
            <person name="Sykora L."/>
            <person name="Kramer S."/>
            <person name="Pettinato A.M."/>
            <person name="Hong H."/>
            <person name="Wald G."/>
            <person name="Berg L.J."/>
            <person name="Rogge L.S."/>
            <person name="Greenberg D.E."/>
            <person name="Falcone E.L."/>
            <person name="Neves J.F."/>
            <person name="Simoes M.J."/>
            <person name="Casal M."/>
            <person name="Rodriguez-Lopez F.C."/>
            <person name="Zelazny A."/>
            <person name="Gallin J.I."/>
            <person name="Holland S.M."/>
        </authorList>
    </citation>
    <scope>NUCLEOTIDE SEQUENCE [LARGE SCALE GENOMIC DNA]</scope>
    <source>
        <strain evidence="5">NIH9.1</strain>
    </source>
</reference>
<dbReference type="CDD" id="cd02138">
    <property type="entry name" value="TdsD-like"/>
    <property type="match status" value="1"/>
</dbReference>
<dbReference type="GO" id="GO:0016491">
    <property type="term" value="F:oxidoreductase activity"/>
    <property type="evidence" value="ECO:0007669"/>
    <property type="project" value="UniProtKB-KW"/>
</dbReference>
<proteinExistence type="inferred from homology"/>
<feature type="domain" description="Nitroreductase" evidence="3">
    <location>
        <begin position="19"/>
        <end position="61"/>
    </location>
</feature>
<dbReference type="Gene3D" id="3.40.109.10">
    <property type="entry name" value="NADH Oxidase"/>
    <property type="match status" value="1"/>
</dbReference>
<name>A0AAC9K8C5_9PROT</name>
<comment type="similarity">
    <text evidence="1">Belongs to the nitroreductase family.</text>
</comment>
<protein>
    <submittedName>
        <fullName evidence="4">Nitroreductase family protein</fullName>
    </submittedName>
</protein>
<dbReference type="Pfam" id="PF00881">
    <property type="entry name" value="Nitroreductase"/>
    <property type="match status" value="2"/>
</dbReference>
<dbReference type="InterPro" id="IPR000415">
    <property type="entry name" value="Nitroreductase-like"/>
</dbReference>
<dbReference type="EMBL" id="CP018191">
    <property type="protein sequence ID" value="APH53249.1"/>
    <property type="molecule type" value="Genomic_DNA"/>
</dbReference>
<dbReference type="PANTHER" id="PTHR43673:SF10">
    <property type="entry name" value="NADH DEHYDROGENASE_NAD(P)H NITROREDUCTASE XCC3605-RELATED"/>
    <property type="match status" value="1"/>
</dbReference>
<dbReference type="Proteomes" id="UP000182373">
    <property type="component" value="Chromosome"/>
</dbReference>
<dbReference type="InterPro" id="IPR029479">
    <property type="entry name" value="Nitroreductase"/>
</dbReference>
<gene>
    <name evidence="4" type="ORF">GbCGDNIH9_0027</name>
</gene>
<dbReference type="AlphaFoldDB" id="A0AAC9K8C5"/>
<evidence type="ECO:0000259" key="3">
    <source>
        <dbReference type="Pfam" id="PF00881"/>
    </source>
</evidence>
<evidence type="ECO:0000256" key="2">
    <source>
        <dbReference type="ARBA" id="ARBA00023002"/>
    </source>
</evidence>
<dbReference type="RefSeq" id="WP_072571638.1">
    <property type="nucleotide sequence ID" value="NZ_CP018191.1"/>
</dbReference>